<evidence type="ECO:0000256" key="2">
    <source>
        <dbReference type="SAM" id="SignalP"/>
    </source>
</evidence>
<dbReference type="EMBL" id="LR134441">
    <property type="protein sequence ID" value="VEI00779.1"/>
    <property type="molecule type" value="Genomic_DNA"/>
</dbReference>
<evidence type="ECO:0000313" key="4">
    <source>
        <dbReference type="EMBL" id="VEI00779.1"/>
    </source>
</evidence>
<dbReference type="InterPro" id="IPR019734">
    <property type="entry name" value="TPR_rpt"/>
</dbReference>
<keyword evidence="4" id="KW-0489">Methyltransferase</keyword>
<dbReference type="PROSITE" id="PS50005">
    <property type="entry name" value="TPR"/>
    <property type="match status" value="1"/>
</dbReference>
<dbReference type="EMBL" id="JPEP01000002">
    <property type="protein sequence ID" value="KEY18185.1"/>
    <property type="molecule type" value="Genomic_DNA"/>
</dbReference>
<proteinExistence type="predicted"/>
<evidence type="ECO:0000313" key="3">
    <source>
        <dbReference type="EMBL" id="KEY18185.1"/>
    </source>
</evidence>
<dbReference type="OrthoDB" id="594504at2"/>
<dbReference type="InterPro" id="IPR011990">
    <property type="entry name" value="TPR-like_helical_dom_sf"/>
</dbReference>
<feature type="repeat" description="TPR" evidence="1">
    <location>
        <begin position="79"/>
        <end position="112"/>
    </location>
</feature>
<keyword evidence="1" id="KW-0802">TPR repeat</keyword>
<dbReference type="SMART" id="SM00028">
    <property type="entry name" value="TPR"/>
    <property type="match status" value="2"/>
</dbReference>
<dbReference type="AlphaFoldDB" id="A0A3S4VG57"/>
<reference evidence="4 6" key="2">
    <citation type="submission" date="2018-12" db="EMBL/GenBank/DDBJ databases">
        <authorList>
            <consortium name="Pathogen Informatics"/>
        </authorList>
    </citation>
    <scope>NUCLEOTIDE SEQUENCE [LARGE SCALE GENOMIC DNA]</scope>
    <source>
        <strain evidence="4 6">NCTC13489</strain>
    </source>
</reference>
<dbReference type="Proteomes" id="UP000028349">
    <property type="component" value="Unassembled WGS sequence"/>
</dbReference>
<sequence>MKRSLLFLLLTFFSFSFSQTIKLQFEAGNFDELVKNKFNMERLSGEELYYIGYAFFRKQDDHKAIEFYDKALIKGFNNPNIYFQKGLSEVYINKYSDAIKSFNTAISLEPKAEFYIEKGRVYKLQKMRAEEIATYLVGLGNAEKVKFYIELIKVAGNFYYAETEEFARAVEVYKNGISNFPHEYSFYEKVIKSLNAQNKFAEADLYFKKMRDLYNEKLLSEDMMTFKSIAVDEFNWKGQWLNSFKSFEAPKHSLESLYVVYLIDKSGDKIERKFNVEKTDKFAESDPQYVICEELKNSHNTYPIGFKDGNFNLQELREAIIEILSKNQKPTASVSFTH</sequence>
<dbReference type="Gene3D" id="1.25.40.10">
    <property type="entry name" value="Tetratricopeptide repeat domain"/>
    <property type="match status" value="1"/>
</dbReference>
<accession>A0A3S4VG57</accession>
<feature type="signal peptide" evidence="2">
    <location>
        <begin position="1"/>
        <end position="18"/>
    </location>
</feature>
<feature type="chain" id="PRO_5018527831" evidence="2">
    <location>
        <begin position="19"/>
        <end position="338"/>
    </location>
</feature>
<keyword evidence="4" id="KW-0808">Transferase</keyword>
<gene>
    <name evidence="3" type="ORF">HY04_06600</name>
    <name evidence="4" type="ORF">NCTC13489_02332</name>
</gene>
<evidence type="ECO:0000256" key="1">
    <source>
        <dbReference type="PROSITE-ProRule" id="PRU00339"/>
    </source>
</evidence>
<reference evidence="3 5" key="1">
    <citation type="submission" date="2014-07" db="EMBL/GenBank/DDBJ databases">
        <authorList>
            <person name="Pisani N.G."/>
            <person name="Newman J.D."/>
        </authorList>
    </citation>
    <scope>NUCLEOTIDE SEQUENCE [LARGE SCALE GENOMIC DNA]</scope>
    <source>
        <strain evidence="3 5">LMG 24720</strain>
    </source>
</reference>
<dbReference type="SUPFAM" id="SSF48452">
    <property type="entry name" value="TPR-like"/>
    <property type="match status" value="1"/>
</dbReference>
<evidence type="ECO:0000313" key="6">
    <source>
        <dbReference type="Proteomes" id="UP000270036"/>
    </source>
</evidence>
<organism evidence="4 6">
    <name type="scientific">Kaistella antarctica</name>
    <dbReference type="NCBI Taxonomy" id="266748"/>
    <lineage>
        <taxon>Bacteria</taxon>
        <taxon>Pseudomonadati</taxon>
        <taxon>Bacteroidota</taxon>
        <taxon>Flavobacteriia</taxon>
        <taxon>Flavobacteriales</taxon>
        <taxon>Weeksellaceae</taxon>
        <taxon>Chryseobacterium group</taxon>
        <taxon>Kaistella</taxon>
    </lineage>
</organism>
<dbReference type="GO" id="GO:0008168">
    <property type="term" value="F:methyltransferase activity"/>
    <property type="evidence" value="ECO:0007669"/>
    <property type="project" value="UniProtKB-KW"/>
</dbReference>
<name>A0A3S4VG57_9FLAO</name>
<dbReference type="RefSeq" id="WP_034718360.1">
    <property type="nucleotide sequence ID" value="NZ_FOIX01000001.1"/>
</dbReference>
<protein>
    <submittedName>
        <fullName evidence="4">Predicted methyltransferase (Contains TPR repeat)</fullName>
    </submittedName>
</protein>
<keyword evidence="5" id="KW-1185">Reference proteome</keyword>
<dbReference type="STRING" id="266748.HY04_06600"/>
<dbReference type="Proteomes" id="UP000270036">
    <property type="component" value="Chromosome"/>
</dbReference>
<dbReference type="GO" id="GO:0032259">
    <property type="term" value="P:methylation"/>
    <property type="evidence" value="ECO:0007669"/>
    <property type="project" value="UniProtKB-KW"/>
</dbReference>
<evidence type="ECO:0000313" key="5">
    <source>
        <dbReference type="Proteomes" id="UP000028349"/>
    </source>
</evidence>
<dbReference type="KEGG" id="cant:NCTC13489_02332"/>
<keyword evidence="2" id="KW-0732">Signal</keyword>